<dbReference type="Proteomes" id="UP001231189">
    <property type="component" value="Unassembled WGS sequence"/>
</dbReference>
<reference evidence="1" key="1">
    <citation type="submission" date="2023-07" db="EMBL/GenBank/DDBJ databases">
        <title>A chromosome-level genome assembly of Lolium multiflorum.</title>
        <authorList>
            <person name="Chen Y."/>
            <person name="Copetti D."/>
            <person name="Kolliker R."/>
            <person name="Studer B."/>
        </authorList>
    </citation>
    <scope>NUCLEOTIDE SEQUENCE</scope>
    <source>
        <strain evidence="1">02402/16</strain>
        <tissue evidence="1">Leaf</tissue>
    </source>
</reference>
<organism evidence="1 2">
    <name type="scientific">Lolium multiflorum</name>
    <name type="common">Italian ryegrass</name>
    <name type="synonym">Lolium perenne subsp. multiflorum</name>
    <dbReference type="NCBI Taxonomy" id="4521"/>
    <lineage>
        <taxon>Eukaryota</taxon>
        <taxon>Viridiplantae</taxon>
        <taxon>Streptophyta</taxon>
        <taxon>Embryophyta</taxon>
        <taxon>Tracheophyta</taxon>
        <taxon>Spermatophyta</taxon>
        <taxon>Magnoliopsida</taxon>
        <taxon>Liliopsida</taxon>
        <taxon>Poales</taxon>
        <taxon>Poaceae</taxon>
        <taxon>BOP clade</taxon>
        <taxon>Pooideae</taxon>
        <taxon>Poodae</taxon>
        <taxon>Poeae</taxon>
        <taxon>Poeae Chloroplast Group 2 (Poeae type)</taxon>
        <taxon>Loliodinae</taxon>
        <taxon>Loliinae</taxon>
        <taxon>Lolium</taxon>
    </lineage>
</organism>
<dbReference type="AlphaFoldDB" id="A0AAD8QHF3"/>
<proteinExistence type="predicted"/>
<evidence type="ECO:0000313" key="2">
    <source>
        <dbReference type="Proteomes" id="UP001231189"/>
    </source>
</evidence>
<protein>
    <submittedName>
        <fullName evidence="1">Uncharacterized protein</fullName>
    </submittedName>
</protein>
<keyword evidence="2" id="KW-1185">Reference proteome</keyword>
<dbReference type="EMBL" id="JAUUTY010000398">
    <property type="protein sequence ID" value="KAK1601542.1"/>
    <property type="molecule type" value="Genomic_DNA"/>
</dbReference>
<name>A0AAD8QHF3_LOLMU</name>
<comment type="caution">
    <text evidence="1">The sequence shown here is derived from an EMBL/GenBank/DDBJ whole genome shotgun (WGS) entry which is preliminary data.</text>
</comment>
<sequence>MYTVLCESYLGIESSMPLFHSKAQKEKLGGAMCSVAPSPSRKDEGVGGRLVLLQVNFLPFFDVRFIHDGKPVKEPPFAEELSFIEPLQAKLLVLMKRGLCSCNQLHVRSSHIIGQVPRVLSEFG</sequence>
<gene>
    <name evidence="1" type="ORF">QYE76_037191</name>
</gene>
<evidence type="ECO:0000313" key="1">
    <source>
        <dbReference type="EMBL" id="KAK1601542.1"/>
    </source>
</evidence>
<accession>A0AAD8QHF3</accession>